<feature type="domain" description="DUF1540" evidence="1">
    <location>
        <begin position="64"/>
        <end position="95"/>
    </location>
</feature>
<dbReference type="Pfam" id="PF07561">
    <property type="entry name" value="DUF1540"/>
    <property type="match status" value="2"/>
</dbReference>
<reference evidence="3" key="3">
    <citation type="submission" date="2022-04" db="EMBL/GenBank/DDBJ databases">
        <authorList>
            <person name="Liu G."/>
        </authorList>
    </citation>
    <scope>NUCLEOTIDE SEQUENCE</scope>
    <source>
        <strain evidence="3">RG22</strain>
    </source>
</reference>
<dbReference type="RefSeq" id="WP_183348152.1">
    <property type="nucleotide sequence ID" value="NZ_BLXY01000005.1"/>
</dbReference>
<dbReference type="EMBL" id="BLXY01000005">
    <property type="protein sequence ID" value="GFO64751.1"/>
    <property type="molecule type" value="Genomic_DNA"/>
</dbReference>
<dbReference type="EMBL" id="CP096574">
    <property type="protein sequence ID" value="UPU37151.1"/>
    <property type="molecule type" value="Genomic_DNA"/>
</dbReference>
<keyword evidence="5" id="KW-1185">Reference proteome</keyword>
<reference evidence="2" key="2">
    <citation type="journal article" date="2021" name="Int. J. Syst. Evol. Microbiol.">
        <title>Geomonas silvestris sp. nov., Geomonas paludis sp. nov. and Geomonas limicola sp. nov., isolated from terrestrial environments, and emended description of the genus Geomonas.</title>
        <authorList>
            <person name="Itoh H."/>
            <person name="Xu Z."/>
            <person name="Masuda Y."/>
            <person name="Ushijima N."/>
            <person name="Hayakawa C."/>
            <person name="Shiratori Y."/>
            <person name="Senoo K."/>
        </authorList>
    </citation>
    <scope>NUCLEOTIDE SEQUENCE</scope>
    <source>
        <strain evidence="2">Red736</strain>
    </source>
</reference>
<dbReference type="InterPro" id="IPR011437">
    <property type="entry name" value="DUF1540"/>
</dbReference>
<dbReference type="Proteomes" id="UP000831485">
    <property type="component" value="Chromosome"/>
</dbReference>
<evidence type="ECO:0000313" key="4">
    <source>
        <dbReference type="Proteomes" id="UP000568888"/>
    </source>
</evidence>
<proteinExistence type="predicted"/>
<accession>A0A6V8MXB4</accession>
<dbReference type="AlphaFoldDB" id="A0A6V8MXB4"/>
<organism evidence="2 4">
    <name type="scientific">Geomonas paludis</name>
    <dbReference type="NCBI Taxonomy" id="2740185"/>
    <lineage>
        <taxon>Bacteria</taxon>
        <taxon>Pseudomonadati</taxon>
        <taxon>Thermodesulfobacteriota</taxon>
        <taxon>Desulfuromonadia</taxon>
        <taxon>Geobacterales</taxon>
        <taxon>Geobacteraceae</taxon>
        <taxon>Geomonas</taxon>
    </lineage>
</organism>
<gene>
    <name evidence="2" type="ORF">GMPD_26700</name>
    <name evidence="3" type="ORF">M1B72_05425</name>
</gene>
<evidence type="ECO:0000259" key="1">
    <source>
        <dbReference type="Pfam" id="PF07561"/>
    </source>
</evidence>
<evidence type="ECO:0000313" key="3">
    <source>
        <dbReference type="EMBL" id="UPU37151.1"/>
    </source>
</evidence>
<protein>
    <submittedName>
        <fullName evidence="3">DUF1540 domain-containing protein</fullName>
    </submittedName>
</protein>
<evidence type="ECO:0000313" key="2">
    <source>
        <dbReference type="EMBL" id="GFO64751.1"/>
    </source>
</evidence>
<feature type="domain" description="DUF1540" evidence="1">
    <location>
        <begin position="12"/>
        <end position="43"/>
    </location>
</feature>
<reference evidence="4" key="1">
    <citation type="submission" date="2020-06" db="EMBL/GenBank/DDBJ databases">
        <title>Draft genomic sequecing of Geomonas sp. Red736.</title>
        <authorList>
            <person name="Itoh H."/>
            <person name="Xu Z.X."/>
            <person name="Ushijima N."/>
            <person name="Masuda Y."/>
            <person name="Shiratori Y."/>
            <person name="Senoo K."/>
        </authorList>
    </citation>
    <scope>NUCLEOTIDE SEQUENCE [LARGE SCALE GENOMIC DNA]</scope>
    <source>
        <strain evidence="4">Red736</strain>
    </source>
</reference>
<sequence>MEEKQMVKINSCNVTQCAYNKHNSCHTLAITVGGPGDLCPECDTYMQGSQRGGIIDVQGGIGACKVENCSYNQSLECTAPAVDVGMHESHPDCFTYKPK</sequence>
<evidence type="ECO:0000313" key="5">
    <source>
        <dbReference type="Proteomes" id="UP000831485"/>
    </source>
</evidence>
<name>A0A6V8MXB4_9BACT</name>
<dbReference type="Proteomes" id="UP000568888">
    <property type="component" value="Unassembled WGS sequence"/>
</dbReference>